<feature type="transmembrane region" description="Helical" evidence="5">
    <location>
        <begin position="139"/>
        <end position="159"/>
    </location>
</feature>
<keyword evidence="2 5" id="KW-0812">Transmembrane</keyword>
<feature type="transmembrane region" description="Helical" evidence="5">
    <location>
        <begin position="392"/>
        <end position="413"/>
    </location>
</feature>
<feature type="transmembrane region" description="Helical" evidence="5">
    <location>
        <begin position="330"/>
        <end position="351"/>
    </location>
</feature>
<protein>
    <submittedName>
        <fullName evidence="7">MFS transporter</fullName>
    </submittedName>
</protein>
<dbReference type="Pfam" id="PF07690">
    <property type="entry name" value="MFS_1"/>
    <property type="match status" value="1"/>
</dbReference>
<feature type="transmembrane region" description="Helical" evidence="5">
    <location>
        <begin position="240"/>
        <end position="261"/>
    </location>
</feature>
<dbReference type="PANTHER" id="PTHR11360">
    <property type="entry name" value="MONOCARBOXYLATE TRANSPORTER"/>
    <property type="match status" value="1"/>
</dbReference>
<evidence type="ECO:0000256" key="5">
    <source>
        <dbReference type="SAM" id="Phobius"/>
    </source>
</evidence>
<feature type="transmembrane region" description="Helical" evidence="5">
    <location>
        <begin position="363"/>
        <end position="386"/>
    </location>
</feature>
<evidence type="ECO:0000256" key="4">
    <source>
        <dbReference type="ARBA" id="ARBA00023136"/>
    </source>
</evidence>
<evidence type="ECO:0000256" key="2">
    <source>
        <dbReference type="ARBA" id="ARBA00022692"/>
    </source>
</evidence>
<dbReference type="InterPro" id="IPR050327">
    <property type="entry name" value="Proton-linked_MCT"/>
</dbReference>
<dbReference type="PROSITE" id="PS50850">
    <property type="entry name" value="MFS"/>
    <property type="match status" value="1"/>
</dbReference>
<keyword evidence="4 5" id="KW-0472">Membrane</keyword>
<feature type="transmembrane region" description="Helical" evidence="5">
    <location>
        <begin position="305"/>
        <end position="324"/>
    </location>
</feature>
<comment type="subcellular location">
    <subcellularLocation>
        <location evidence="1">Cell membrane</location>
        <topology evidence="1">Multi-pass membrane protein</topology>
    </subcellularLocation>
</comment>
<dbReference type="PANTHER" id="PTHR11360:SF284">
    <property type="entry name" value="EG:103B4.3 PROTEIN-RELATED"/>
    <property type="match status" value="1"/>
</dbReference>
<dbReference type="InterPro" id="IPR020846">
    <property type="entry name" value="MFS_dom"/>
</dbReference>
<accession>A0ABM7WFS6</accession>
<evidence type="ECO:0000256" key="1">
    <source>
        <dbReference type="ARBA" id="ARBA00004651"/>
    </source>
</evidence>
<feature type="domain" description="Major facilitator superfamily (MFS) profile" evidence="6">
    <location>
        <begin position="1"/>
        <end position="418"/>
    </location>
</feature>
<reference evidence="7 8" key="1">
    <citation type="submission" date="2022-01" db="EMBL/GenBank/DDBJ databases">
        <title>Novel bile acid biosynthetic pathways are enriched in the microbiome of centenarians.</title>
        <authorList>
            <person name="Sato Y."/>
            <person name="Atarashi K."/>
            <person name="Plichta R.D."/>
            <person name="Arai Y."/>
            <person name="Sasajima S."/>
            <person name="Kearney M.S."/>
            <person name="Suda W."/>
            <person name="Takeshita K."/>
            <person name="Sasaki T."/>
            <person name="Okamoto S."/>
            <person name="Skelly N.A."/>
            <person name="Okamura Y."/>
            <person name="Vlamakis H."/>
            <person name="Li Y."/>
            <person name="Tanoue T."/>
            <person name="Takei H."/>
            <person name="Nittono H."/>
            <person name="Narushima S."/>
            <person name="Irie J."/>
            <person name="Itoh H."/>
            <person name="Moriya K."/>
            <person name="Sugiura Y."/>
            <person name="Suematsu M."/>
            <person name="Moritoki N."/>
            <person name="Shibata S."/>
            <person name="Littman R.D."/>
            <person name="Fischbach A.M."/>
            <person name="Uwamino Y."/>
            <person name="Inoue T."/>
            <person name="Honda A."/>
            <person name="Hattori M."/>
            <person name="Murai T."/>
            <person name="Xavier J.R."/>
            <person name="Hirose N."/>
            <person name="Honda K."/>
        </authorList>
    </citation>
    <scope>NUCLEOTIDE SEQUENCE [LARGE SCALE GENOMIC DNA]</scope>
    <source>
        <strain evidence="7 8">CE91-St30</strain>
    </source>
</reference>
<evidence type="ECO:0000259" key="6">
    <source>
        <dbReference type="PROSITE" id="PS50850"/>
    </source>
</evidence>
<dbReference type="EMBL" id="AP025564">
    <property type="protein sequence ID" value="BDE95014.1"/>
    <property type="molecule type" value="Genomic_DNA"/>
</dbReference>
<feature type="transmembrane region" description="Helical" evidence="5">
    <location>
        <begin position="78"/>
        <end position="98"/>
    </location>
</feature>
<proteinExistence type="predicted"/>
<evidence type="ECO:0000256" key="3">
    <source>
        <dbReference type="ARBA" id="ARBA00022989"/>
    </source>
</evidence>
<dbReference type="SUPFAM" id="SSF103473">
    <property type="entry name" value="MFS general substrate transporter"/>
    <property type="match status" value="1"/>
</dbReference>
<dbReference type="Proteomes" id="UP001320544">
    <property type="component" value="Chromosome"/>
</dbReference>
<gene>
    <name evidence="7" type="ORF">CE91St30_03470</name>
</gene>
<dbReference type="RefSeq" id="WP_102379316.1">
    <property type="nucleotide sequence ID" value="NZ_AP025564.1"/>
</dbReference>
<dbReference type="Gene3D" id="1.20.1250.20">
    <property type="entry name" value="MFS general substrate transporter like domains"/>
    <property type="match status" value="2"/>
</dbReference>
<feature type="transmembrane region" description="Helical" evidence="5">
    <location>
        <begin position="49"/>
        <end position="71"/>
    </location>
</feature>
<dbReference type="InterPro" id="IPR036259">
    <property type="entry name" value="MFS_trans_sf"/>
</dbReference>
<feature type="transmembrane region" description="Helical" evidence="5">
    <location>
        <begin position="104"/>
        <end position="127"/>
    </location>
</feature>
<name>A0ABM7WFS6_9ACTN</name>
<evidence type="ECO:0000313" key="7">
    <source>
        <dbReference type="EMBL" id="BDE95014.1"/>
    </source>
</evidence>
<organism evidence="7 8">
    <name type="scientific">Raoultibacter timonensis</name>
    <dbReference type="NCBI Taxonomy" id="1907662"/>
    <lineage>
        <taxon>Bacteria</taxon>
        <taxon>Bacillati</taxon>
        <taxon>Actinomycetota</taxon>
        <taxon>Coriobacteriia</taxon>
        <taxon>Eggerthellales</taxon>
        <taxon>Eggerthellaceae</taxon>
        <taxon>Raoultibacter</taxon>
    </lineage>
</organism>
<feature type="transmembrane region" description="Helical" evidence="5">
    <location>
        <begin position="7"/>
        <end position="37"/>
    </location>
</feature>
<sequence length="422" mass="44957">MKTGKLFYGWILAVILGVCYFMANGSFLTAAAIGGGFMQADIGLTGAELGMGTTIAIWVYGFGSPVIGFLIAKIGARYMQVIGGALMVLCSAALIFFVNDYISYIVTFAVMAFAVMAVGEISVDTIVPSWFHRQRGRAMTLTMVIGGLGAFVSPLIANALMGAEAGHWRNIWWFFLVAGVLAIILAFTVIRNKPEDMGLLPDGGESVKAEVEEKVEEKPSKVFKTSIPATFAQTIKSPAFWLLSICGLGGYCYYVAAVSFVPVYFQTLELDQTMVAAAVSSMGLAMMAGKFLWGIISDRFDPARLLVLCNVFVVIGLLVGAFASNAIMPYLSFILAGFGYGGMMPLVPTVLANYFGRDVLSRAVGIAQLVFGVLSGFIATIGFAIGDATGSLVNAFYVTAVIVGVCALLGMFARPPKNQRNK</sequence>
<keyword evidence="3 5" id="KW-1133">Transmembrane helix</keyword>
<dbReference type="InterPro" id="IPR011701">
    <property type="entry name" value="MFS"/>
</dbReference>
<keyword evidence="8" id="KW-1185">Reference proteome</keyword>
<evidence type="ECO:0000313" key="8">
    <source>
        <dbReference type="Proteomes" id="UP001320544"/>
    </source>
</evidence>
<feature type="transmembrane region" description="Helical" evidence="5">
    <location>
        <begin position="171"/>
        <end position="190"/>
    </location>
</feature>
<feature type="transmembrane region" description="Helical" evidence="5">
    <location>
        <begin position="273"/>
        <end position="293"/>
    </location>
</feature>